<dbReference type="Proteomes" id="UP000199475">
    <property type="component" value="Unassembled WGS sequence"/>
</dbReference>
<dbReference type="Gene3D" id="3.40.50.1110">
    <property type="entry name" value="SGNH hydrolase"/>
    <property type="match status" value="1"/>
</dbReference>
<dbReference type="RefSeq" id="WP_176761716.1">
    <property type="nucleotide sequence ID" value="NZ_FNGP01000003.1"/>
</dbReference>
<evidence type="ECO:0000259" key="2">
    <source>
        <dbReference type="Pfam" id="PF13472"/>
    </source>
</evidence>
<feature type="compositionally biased region" description="Low complexity" evidence="1">
    <location>
        <begin position="112"/>
        <end position="123"/>
    </location>
</feature>
<keyword evidence="4" id="KW-1185">Reference proteome</keyword>
<reference evidence="3 4" key="1">
    <citation type="submission" date="2016-10" db="EMBL/GenBank/DDBJ databases">
        <authorList>
            <person name="de Groot N.N."/>
        </authorList>
    </citation>
    <scope>NUCLEOTIDE SEQUENCE [LARGE SCALE GENOMIC DNA]</scope>
    <source>
        <strain evidence="3 4">CGMCC 1.9159</strain>
    </source>
</reference>
<dbReference type="AlphaFoldDB" id="A0A1G9KKD9"/>
<dbReference type="SUPFAM" id="SSF52266">
    <property type="entry name" value="SGNH hydrolase"/>
    <property type="match status" value="1"/>
</dbReference>
<evidence type="ECO:0000313" key="4">
    <source>
        <dbReference type="Proteomes" id="UP000199475"/>
    </source>
</evidence>
<sequence length="390" mass="39856">MIPRPLPVTSHVHLPVRVAPPHNSSDAGAITTRLHHVLERDASGIRLVYANWSNDQGADLPGPDAIRVSATVALDGGAPLPVTFDGEPAATLAPGEARISDPLPIGAPKGATITSTTTARGGTVPLGPCTDATEGEGVAVGEREPEPGTAYGYGPWQVLGDVADVAPLLLVTGDSNAVGFGDRRGTADHLGWVRRAFAGTVPLINLAVSGGTALGAQTDASKLRRGRLLQWAEPDVALAALGTNDLQRGGPTLAEMQRRLTAHWLDLAGAGRPVHACTIPPVTTSTDGWLTIPGQVPTPGSDVRAAVNAWLRTVPAPLAGVVDVARALCAPESEHVWGAGLTDDGVHPNAVGHAAAAGAAAWLVASLCDAEDGAAPLLQRHPDASLGQLR</sequence>
<evidence type="ECO:0000313" key="3">
    <source>
        <dbReference type="EMBL" id="SDL50258.1"/>
    </source>
</evidence>
<dbReference type="InterPro" id="IPR053140">
    <property type="entry name" value="GDSL_Rv0518-like"/>
</dbReference>
<gene>
    <name evidence="3" type="ORF">SAMN04488242_1695</name>
</gene>
<dbReference type="PANTHER" id="PTHR43784:SF2">
    <property type="entry name" value="GDSL-LIKE LIPASE_ACYLHYDROLASE, PUTATIVE (AFU_ORTHOLOGUE AFUA_2G00820)-RELATED"/>
    <property type="match status" value="1"/>
</dbReference>
<dbReference type="PANTHER" id="PTHR43784">
    <property type="entry name" value="GDSL-LIKE LIPASE/ACYLHYDROLASE, PUTATIVE (AFU_ORTHOLOGUE AFUA_2G00820)-RELATED"/>
    <property type="match status" value="1"/>
</dbReference>
<accession>A0A1G9KKD9</accession>
<proteinExistence type="predicted"/>
<dbReference type="CDD" id="cd00229">
    <property type="entry name" value="SGNH_hydrolase"/>
    <property type="match status" value="1"/>
</dbReference>
<feature type="region of interest" description="Disordered" evidence="1">
    <location>
        <begin position="112"/>
        <end position="135"/>
    </location>
</feature>
<evidence type="ECO:0000256" key="1">
    <source>
        <dbReference type="SAM" id="MobiDB-lite"/>
    </source>
</evidence>
<feature type="domain" description="SGNH hydrolase-type esterase" evidence="2">
    <location>
        <begin position="173"/>
        <end position="355"/>
    </location>
</feature>
<organism evidence="3 4">
    <name type="scientific">Tessaracoccus oleiagri</name>
    <dbReference type="NCBI Taxonomy" id="686624"/>
    <lineage>
        <taxon>Bacteria</taxon>
        <taxon>Bacillati</taxon>
        <taxon>Actinomycetota</taxon>
        <taxon>Actinomycetes</taxon>
        <taxon>Propionibacteriales</taxon>
        <taxon>Propionibacteriaceae</taxon>
        <taxon>Tessaracoccus</taxon>
    </lineage>
</organism>
<name>A0A1G9KKD9_9ACTN</name>
<protein>
    <submittedName>
        <fullName evidence="3">Lysophospholipase L1</fullName>
    </submittedName>
</protein>
<dbReference type="InterPro" id="IPR036514">
    <property type="entry name" value="SGNH_hydro_sf"/>
</dbReference>
<dbReference type="EMBL" id="FNGP01000003">
    <property type="protein sequence ID" value="SDL50258.1"/>
    <property type="molecule type" value="Genomic_DNA"/>
</dbReference>
<dbReference type="Pfam" id="PF13472">
    <property type="entry name" value="Lipase_GDSL_2"/>
    <property type="match status" value="1"/>
</dbReference>
<dbReference type="STRING" id="686624.SAMN04488242_1695"/>
<dbReference type="InterPro" id="IPR013830">
    <property type="entry name" value="SGNH_hydro"/>
</dbReference>